<gene>
    <name evidence="8" type="ORF">GTW58_04775</name>
</gene>
<feature type="region of interest" description="Disordered" evidence="5">
    <location>
        <begin position="1"/>
        <end position="117"/>
    </location>
</feature>
<dbReference type="AlphaFoldDB" id="A0A846U6K7"/>
<evidence type="ECO:0000256" key="5">
    <source>
        <dbReference type="SAM" id="MobiDB-lite"/>
    </source>
</evidence>
<evidence type="ECO:0000259" key="7">
    <source>
        <dbReference type="Pfam" id="PF06305"/>
    </source>
</evidence>
<comment type="caution">
    <text evidence="8">The sequence shown here is derived from an EMBL/GenBank/DDBJ whole genome shotgun (WGS) entry which is preliminary data.</text>
</comment>
<dbReference type="EMBL" id="JAAVUN010000006">
    <property type="protein sequence ID" value="NKE09266.1"/>
    <property type="molecule type" value="Genomic_DNA"/>
</dbReference>
<dbReference type="InterPro" id="IPR010445">
    <property type="entry name" value="LapA_dom"/>
</dbReference>
<keyword evidence="2 6" id="KW-0812">Transmembrane</keyword>
<protein>
    <submittedName>
        <fullName evidence="8">DUF1049 domain-containing protein</fullName>
    </submittedName>
</protein>
<evidence type="ECO:0000256" key="2">
    <source>
        <dbReference type="ARBA" id="ARBA00022692"/>
    </source>
</evidence>
<keyword evidence="9" id="KW-1185">Reference proteome</keyword>
<feature type="transmembrane region" description="Helical" evidence="6">
    <location>
        <begin position="127"/>
        <end position="146"/>
    </location>
</feature>
<keyword evidence="3 6" id="KW-1133">Transmembrane helix</keyword>
<feature type="compositionally biased region" description="Polar residues" evidence="5">
    <location>
        <begin position="1"/>
        <end position="11"/>
    </location>
</feature>
<sequence length="209" mass="22817">MSQIPSPNSPDATPWQDPAAQQPVGQDQGQPQHQGQPQYQGRAQSQGQFQNQGQQHAAPQQGQPVQQQPAQQAPAQPAPAEPQQPARRDAEPAQRAPRENRGHREAQPDLDPKLDGRAQGGATGATWVALIIGLIILILLLVFVLQNMNDVLIAYMAWEFTLPLGVAMLLAAIAGALIMAMVGSIRLIVVSRRLHKLEKERESIKRTLR</sequence>
<organism evidence="8 9">
    <name type="scientific">Kocuria subflava</name>
    <dbReference type="NCBI Taxonomy" id="1736139"/>
    <lineage>
        <taxon>Bacteria</taxon>
        <taxon>Bacillati</taxon>
        <taxon>Actinomycetota</taxon>
        <taxon>Actinomycetes</taxon>
        <taxon>Micrococcales</taxon>
        <taxon>Micrococcaceae</taxon>
        <taxon>Kocuria</taxon>
    </lineage>
</organism>
<reference evidence="8 9" key="1">
    <citation type="submission" date="2020-02" db="EMBL/GenBank/DDBJ databases">
        <authorList>
            <person name="Sun Q."/>
        </authorList>
    </citation>
    <scope>NUCLEOTIDE SEQUENCE [LARGE SCALE GENOMIC DNA]</scope>
    <source>
        <strain evidence="8 9">YIM 13062</strain>
    </source>
</reference>
<evidence type="ECO:0000256" key="4">
    <source>
        <dbReference type="ARBA" id="ARBA00023136"/>
    </source>
</evidence>
<dbReference type="Pfam" id="PF06305">
    <property type="entry name" value="LapA_dom"/>
    <property type="match status" value="1"/>
</dbReference>
<feature type="compositionally biased region" description="Basic and acidic residues" evidence="5">
    <location>
        <begin position="86"/>
        <end position="116"/>
    </location>
</feature>
<dbReference type="Proteomes" id="UP000521379">
    <property type="component" value="Unassembled WGS sequence"/>
</dbReference>
<feature type="transmembrane region" description="Helical" evidence="6">
    <location>
        <begin position="166"/>
        <end position="189"/>
    </location>
</feature>
<name>A0A846U6K7_9MICC</name>
<feature type="compositionally biased region" description="Low complexity" evidence="5">
    <location>
        <begin position="16"/>
        <end position="75"/>
    </location>
</feature>
<proteinExistence type="predicted"/>
<evidence type="ECO:0000256" key="6">
    <source>
        <dbReference type="SAM" id="Phobius"/>
    </source>
</evidence>
<evidence type="ECO:0000313" key="9">
    <source>
        <dbReference type="Proteomes" id="UP000521379"/>
    </source>
</evidence>
<feature type="domain" description="Lipopolysaccharide assembly protein A" evidence="7">
    <location>
        <begin position="146"/>
        <end position="206"/>
    </location>
</feature>
<accession>A0A846U6K7</accession>
<evidence type="ECO:0000256" key="1">
    <source>
        <dbReference type="ARBA" id="ARBA00022475"/>
    </source>
</evidence>
<dbReference type="GO" id="GO:0005886">
    <property type="term" value="C:plasma membrane"/>
    <property type="evidence" value="ECO:0007669"/>
    <property type="project" value="InterPro"/>
</dbReference>
<evidence type="ECO:0000313" key="8">
    <source>
        <dbReference type="EMBL" id="NKE09266.1"/>
    </source>
</evidence>
<keyword evidence="1" id="KW-1003">Cell membrane</keyword>
<keyword evidence="4 6" id="KW-0472">Membrane</keyword>
<dbReference type="RefSeq" id="WP_119933306.1">
    <property type="nucleotide sequence ID" value="NZ_JAAVUN010000006.1"/>
</dbReference>
<evidence type="ECO:0000256" key="3">
    <source>
        <dbReference type="ARBA" id="ARBA00022989"/>
    </source>
</evidence>